<feature type="domain" description="Haem-binding uptake Tiki superfamily ChaN" evidence="2">
    <location>
        <begin position="30"/>
        <end position="217"/>
    </location>
</feature>
<keyword evidence="4" id="KW-1185">Reference proteome</keyword>
<dbReference type="AlphaFoldDB" id="A0A2R8BPH8"/>
<name>A0A2R8BPH8_9RHOB</name>
<evidence type="ECO:0000259" key="2">
    <source>
        <dbReference type="Pfam" id="PF04187"/>
    </source>
</evidence>
<dbReference type="EMBL" id="OMOR01000002">
    <property type="protein sequence ID" value="SPH27413.1"/>
    <property type="molecule type" value="Genomic_DNA"/>
</dbReference>
<evidence type="ECO:0000313" key="4">
    <source>
        <dbReference type="Proteomes" id="UP000244880"/>
    </source>
</evidence>
<dbReference type="InterPro" id="IPR007314">
    <property type="entry name" value="Cofac_haem-bd_dom"/>
</dbReference>
<dbReference type="Pfam" id="PF04187">
    <property type="entry name" value="Cofac_haem_bdg"/>
    <property type="match status" value="1"/>
</dbReference>
<gene>
    <name evidence="3" type="ORF">ASD8599_03879</name>
</gene>
<dbReference type="OrthoDB" id="9795827at2"/>
<feature type="signal peptide" evidence="1">
    <location>
        <begin position="1"/>
        <end position="20"/>
    </location>
</feature>
<organism evidence="3 4">
    <name type="scientific">Ascidiaceihabitans donghaensis</name>
    <dbReference type="NCBI Taxonomy" id="1510460"/>
    <lineage>
        <taxon>Bacteria</taxon>
        <taxon>Pseudomonadati</taxon>
        <taxon>Pseudomonadota</taxon>
        <taxon>Alphaproteobacteria</taxon>
        <taxon>Rhodobacterales</taxon>
        <taxon>Paracoccaceae</taxon>
        <taxon>Ascidiaceihabitans</taxon>
    </lineage>
</organism>
<dbReference type="SUPFAM" id="SSF159501">
    <property type="entry name" value="EreA/ChaN-like"/>
    <property type="match status" value="1"/>
</dbReference>
<accession>A0A2R8BPH8</accession>
<feature type="chain" id="PRO_5015343075" description="Haem-binding uptake Tiki superfamily ChaN domain-containing protein" evidence="1">
    <location>
        <begin position="21"/>
        <end position="262"/>
    </location>
</feature>
<reference evidence="3 4" key="1">
    <citation type="submission" date="2018-03" db="EMBL/GenBank/DDBJ databases">
        <authorList>
            <person name="Keele B.F."/>
        </authorList>
    </citation>
    <scope>NUCLEOTIDE SEQUENCE [LARGE SCALE GENOMIC DNA]</scope>
    <source>
        <strain evidence="3 4">CECT 8599</strain>
    </source>
</reference>
<dbReference type="Gene3D" id="3.40.50.11550">
    <property type="match status" value="2"/>
</dbReference>
<sequence>MSLVLKIAFALAVLTGAAFASEERLAWGIQQDVLIIGELHDNHDHHQRQEAAIRDLAPKAVVFEMLTPSEGEALRDVARDETAMKAATLDFHWSNIADYASVLANSDVIIGAAVERDAIMQSFSEGAAAVFGPDADKYGLTSQLNETELQTRMTLQFKAHCDAMPMDMMGGMVEAQRLKDAVFARVVVKALETHGSPVVLITGNGHARMDWGVPVYLEKADPKLRVHSIGQGEDDSAPQGVFSQVVFSPQAVRDADPCAAFQ</sequence>
<evidence type="ECO:0000313" key="3">
    <source>
        <dbReference type="EMBL" id="SPH27413.1"/>
    </source>
</evidence>
<protein>
    <recommendedName>
        <fullName evidence="2">Haem-binding uptake Tiki superfamily ChaN domain-containing protein</fullName>
    </recommendedName>
</protein>
<keyword evidence="1" id="KW-0732">Signal</keyword>
<proteinExistence type="predicted"/>
<dbReference type="Proteomes" id="UP000244880">
    <property type="component" value="Unassembled WGS sequence"/>
</dbReference>
<dbReference type="CDD" id="cd14727">
    <property type="entry name" value="ChanN-like"/>
    <property type="match status" value="1"/>
</dbReference>
<evidence type="ECO:0000256" key="1">
    <source>
        <dbReference type="SAM" id="SignalP"/>
    </source>
</evidence>